<comment type="caution">
    <text evidence="10">The sequence shown here is derived from an EMBL/GenBank/DDBJ whole genome shotgun (WGS) entry which is preliminary data.</text>
</comment>
<keyword evidence="4 8" id="KW-0479">Metal-binding</keyword>
<gene>
    <name evidence="10" type="ORF">FSP39_022423</name>
</gene>
<dbReference type="GO" id="GO:0005506">
    <property type="term" value="F:iron ion binding"/>
    <property type="evidence" value="ECO:0007669"/>
    <property type="project" value="InterPro"/>
</dbReference>
<keyword evidence="6 8" id="KW-0408">Iron</keyword>
<evidence type="ECO:0000256" key="9">
    <source>
        <dbReference type="RuleBase" id="RU000461"/>
    </source>
</evidence>
<reference evidence="10" key="1">
    <citation type="submission" date="2019-08" db="EMBL/GenBank/DDBJ databases">
        <title>The improved chromosome-level genome for the pearl oyster Pinctada fucata martensii using PacBio sequencing and Hi-C.</title>
        <authorList>
            <person name="Zheng Z."/>
        </authorList>
    </citation>
    <scope>NUCLEOTIDE SEQUENCE</scope>
    <source>
        <strain evidence="10">ZZ-2019</strain>
        <tissue evidence="10">Adductor muscle</tissue>
    </source>
</reference>
<dbReference type="InterPro" id="IPR036396">
    <property type="entry name" value="Cyt_P450_sf"/>
</dbReference>
<feature type="binding site" description="axial binding residue" evidence="8">
    <location>
        <position position="493"/>
    </location>
    <ligand>
        <name>heme</name>
        <dbReference type="ChEBI" id="CHEBI:30413"/>
    </ligand>
    <ligandPart>
        <name>Fe</name>
        <dbReference type="ChEBI" id="CHEBI:18248"/>
    </ligandPart>
</feature>
<dbReference type="AlphaFoldDB" id="A0AA88XSX6"/>
<evidence type="ECO:0000256" key="6">
    <source>
        <dbReference type="ARBA" id="ARBA00023004"/>
    </source>
</evidence>
<evidence type="ECO:0000256" key="3">
    <source>
        <dbReference type="ARBA" id="ARBA00022617"/>
    </source>
</evidence>
<proteinExistence type="inferred from homology"/>
<evidence type="ECO:0000256" key="1">
    <source>
        <dbReference type="ARBA" id="ARBA00001971"/>
    </source>
</evidence>
<dbReference type="PANTHER" id="PTHR24279:SF120">
    <property type="entry name" value="CYTOCHROME P450"/>
    <property type="match status" value="1"/>
</dbReference>
<dbReference type="InterPro" id="IPR017972">
    <property type="entry name" value="Cyt_P450_CS"/>
</dbReference>
<evidence type="ECO:0000256" key="2">
    <source>
        <dbReference type="ARBA" id="ARBA00010617"/>
    </source>
</evidence>
<keyword evidence="7 9" id="KW-0503">Monooxygenase</keyword>
<dbReference type="PRINTS" id="PR00385">
    <property type="entry name" value="P450"/>
</dbReference>
<name>A0AA88XSX6_PINIB</name>
<dbReference type="CDD" id="cd11054">
    <property type="entry name" value="CYP24A1-like"/>
    <property type="match status" value="1"/>
</dbReference>
<evidence type="ECO:0008006" key="12">
    <source>
        <dbReference type="Google" id="ProtNLM"/>
    </source>
</evidence>
<evidence type="ECO:0000256" key="5">
    <source>
        <dbReference type="ARBA" id="ARBA00023002"/>
    </source>
</evidence>
<protein>
    <recommendedName>
        <fullName evidence="12">Cytochrome P450 10</fullName>
    </recommendedName>
</protein>
<keyword evidence="3 8" id="KW-0349">Heme</keyword>
<dbReference type="PRINTS" id="PR00463">
    <property type="entry name" value="EP450I"/>
</dbReference>
<organism evidence="10 11">
    <name type="scientific">Pinctada imbricata</name>
    <name type="common">Atlantic pearl-oyster</name>
    <name type="synonym">Pinctada martensii</name>
    <dbReference type="NCBI Taxonomy" id="66713"/>
    <lineage>
        <taxon>Eukaryota</taxon>
        <taxon>Metazoa</taxon>
        <taxon>Spiralia</taxon>
        <taxon>Lophotrochozoa</taxon>
        <taxon>Mollusca</taxon>
        <taxon>Bivalvia</taxon>
        <taxon>Autobranchia</taxon>
        <taxon>Pteriomorphia</taxon>
        <taxon>Pterioida</taxon>
        <taxon>Pterioidea</taxon>
        <taxon>Pteriidae</taxon>
        <taxon>Pinctada</taxon>
    </lineage>
</organism>
<dbReference type="Gene3D" id="1.10.630.10">
    <property type="entry name" value="Cytochrome P450"/>
    <property type="match status" value="1"/>
</dbReference>
<dbReference type="GO" id="GO:0016705">
    <property type="term" value="F:oxidoreductase activity, acting on paired donors, with incorporation or reduction of molecular oxygen"/>
    <property type="evidence" value="ECO:0007669"/>
    <property type="project" value="InterPro"/>
</dbReference>
<evidence type="ECO:0000313" key="11">
    <source>
        <dbReference type="Proteomes" id="UP001186944"/>
    </source>
</evidence>
<dbReference type="Proteomes" id="UP001186944">
    <property type="component" value="Unassembled WGS sequence"/>
</dbReference>
<keyword evidence="5 9" id="KW-0560">Oxidoreductase</keyword>
<dbReference type="EMBL" id="VSWD01000010">
    <property type="protein sequence ID" value="KAK3091757.1"/>
    <property type="molecule type" value="Genomic_DNA"/>
</dbReference>
<dbReference type="InterPro" id="IPR001128">
    <property type="entry name" value="Cyt_P450"/>
</dbReference>
<evidence type="ECO:0000256" key="8">
    <source>
        <dbReference type="PIRSR" id="PIRSR602401-1"/>
    </source>
</evidence>
<dbReference type="GO" id="GO:0004497">
    <property type="term" value="F:monooxygenase activity"/>
    <property type="evidence" value="ECO:0007669"/>
    <property type="project" value="UniProtKB-KW"/>
</dbReference>
<keyword evidence="11" id="KW-1185">Reference proteome</keyword>
<dbReference type="GO" id="GO:0020037">
    <property type="term" value="F:heme binding"/>
    <property type="evidence" value="ECO:0007669"/>
    <property type="project" value="InterPro"/>
</dbReference>
<dbReference type="PANTHER" id="PTHR24279">
    <property type="entry name" value="CYTOCHROME P450"/>
    <property type="match status" value="1"/>
</dbReference>
<dbReference type="Pfam" id="PF00067">
    <property type="entry name" value="p450"/>
    <property type="match status" value="1"/>
</dbReference>
<evidence type="ECO:0000256" key="7">
    <source>
        <dbReference type="ARBA" id="ARBA00023033"/>
    </source>
</evidence>
<dbReference type="FunFam" id="1.10.630.10:FF:000006">
    <property type="entry name" value="Cytochrome P450 302a1, mitochondrial"/>
    <property type="match status" value="1"/>
</dbReference>
<evidence type="ECO:0000256" key="4">
    <source>
        <dbReference type="ARBA" id="ARBA00022723"/>
    </source>
</evidence>
<dbReference type="SUPFAM" id="SSF48264">
    <property type="entry name" value="Cytochrome P450"/>
    <property type="match status" value="1"/>
</dbReference>
<comment type="cofactor">
    <cofactor evidence="1 8">
        <name>heme</name>
        <dbReference type="ChEBI" id="CHEBI:30413"/>
    </cofactor>
</comment>
<accession>A0AA88XSX6</accession>
<sequence>MATSKISGTILRNATKNNNVVKRVVSTVSPVEDHMGVTAATQCPVRGVFDSMESLWNSPKPDNSITKETAISKIQPYKNVPGPKGLPVVGTLFDYFKKDGPKFEKMFEAYQQRAIEHGPIFKEKIGAISTVVISDPDAYNKVLQVEGKYPNRREMEPMAYYRRKKNIDLGLVNAQGEEWYKHRTVVSKKMLKMKEVVEYCQDMDKVADDFVCHIRSRLSPNGQVEGLEKELFKWAMESIGTFLFEDRIGCFSYPTPYNTQSFIDNLQGFFKLMQPLMYNVPLYKITPTKLWKKYEACADNVLAIGRSFVMKKKNQLEQRPSTDDDKPSFLEYLLTQQSLTVEEALSTAVDLLVGATETTSTGSTWVLYCLAKHPEVQEKLCQEVNDVLGDDKEITPQKLAKLQYVKAVLKETFRLYPITFATSRHIQSDLEILGYKLPEGTHVQANLFGMFRDPSLFPNPEEFKPERWLRESNMDSNLKALSNLVWGHGARMCIGRRFAEQEMHIMLSKIVQNFRLEHETTVEPVLNTVMTPDQPLKLKFIPRDV</sequence>
<dbReference type="InterPro" id="IPR002401">
    <property type="entry name" value="Cyt_P450_E_grp-I"/>
</dbReference>
<evidence type="ECO:0000313" key="10">
    <source>
        <dbReference type="EMBL" id="KAK3091757.1"/>
    </source>
</evidence>
<comment type="similarity">
    <text evidence="2 9">Belongs to the cytochrome P450 family.</text>
</comment>
<dbReference type="PROSITE" id="PS00086">
    <property type="entry name" value="CYTOCHROME_P450"/>
    <property type="match status" value="1"/>
</dbReference>
<dbReference type="InterPro" id="IPR050479">
    <property type="entry name" value="CYP11_CYP27_families"/>
</dbReference>